<accession>A0ABQ8ILB1</accession>
<evidence type="ECO:0000256" key="1">
    <source>
        <dbReference type="SAM" id="MobiDB-lite"/>
    </source>
</evidence>
<proteinExistence type="predicted"/>
<feature type="compositionally biased region" description="Basic and acidic residues" evidence="1">
    <location>
        <begin position="176"/>
        <end position="205"/>
    </location>
</feature>
<dbReference type="EMBL" id="JAFEMO010000001">
    <property type="protein sequence ID" value="KAH7577487.1"/>
    <property type="molecule type" value="Genomic_DNA"/>
</dbReference>
<evidence type="ECO:0000313" key="3">
    <source>
        <dbReference type="Proteomes" id="UP000827721"/>
    </source>
</evidence>
<sequence>MQETRNNSYPLGICQRLFNFIMNGLIASGFKRVTLGQPAVAAGSVVEQLNKSPSKLNDGEVMPVFFLDRDNSKVDFVELEGLESWTPVGDEFGSPIYGPRKDDAVLQSGKIKTSTRVKHQEPKDKATEGGKKIGSETSRVKVQLQGRFLDIEPNRIPVARPRGLKRTTTVEDSAEEEKRKSKGKSVEAKESDDQGDKSTKTEKKIPSTKKNSLTLATKDEEIMKAKTTPSPRSVRPFLGNINEKSDAFIRTKKEALSRNQ</sequence>
<name>A0ABQ8ILB1_9ROSI</name>
<comment type="caution">
    <text evidence="2">The sequence shown here is derived from an EMBL/GenBank/DDBJ whole genome shotgun (WGS) entry which is preliminary data.</text>
</comment>
<feature type="region of interest" description="Disordered" evidence="1">
    <location>
        <begin position="153"/>
        <end position="239"/>
    </location>
</feature>
<feature type="region of interest" description="Disordered" evidence="1">
    <location>
        <begin position="110"/>
        <end position="139"/>
    </location>
</feature>
<feature type="compositionally biased region" description="Basic and acidic residues" evidence="1">
    <location>
        <begin position="118"/>
        <end position="134"/>
    </location>
</feature>
<dbReference type="Proteomes" id="UP000827721">
    <property type="component" value="Unassembled WGS sequence"/>
</dbReference>
<evidence type="ECO:0000313" key="2">
    <source>
        <dbReference type="EMBL" id="KAH7577487.1"/>
    </source>
</evidence>
<reference evidence="2 3" key="1">
    <citation type="submission" date="2021-02" db="EMBL/GenBank/DDBJ databases">
        <title>Plant Genome Project.</title>
        <authorList>
            <person name="Zhang R.-G."/>
        </authorList>
    </citation>
    <scope>NUCLEOTIDE SEQUENCE [LARGE SCALE GENOMIC DNA]</scope>
    <source>
        <tissue evidence="2">Leaves</tissue>
    </source>
</reference>
<gene>
    <name evidence="2" type="ORF">JRO89_XS01G0257600</name>
</gene>
<organism evidence="2 3">
    <name type="scientific">Xanthoceras sorbifolium</name>
    <dbReference type="NCBI Taxonomy" id="99658"/>
    <lineage>
        <taxon>Eukaryota</taxon>
        <taxon>Viridiplantae</taxon>
        <taxon>Streptophyta</taxon>
        <taxon>Embryophyta</taxon>
        <taxon>Tracheophyta</taxon>
        <taxon>Spermatophyta</taxon>
        <taxon>Magnoliopsida</taxon>
        <taxon>eudicotyledons</taxon>
        <taxon>Gunneridae</taxon>
        <taxon>Pentapetalae</taxon>
        <taxon>rosids</taxon>
        <taxon>malvids</taxon>
        <taxon>Sapindales</taxon>
        <taxon>Sapindaceae</taxon>
        <taxon>Xanthoceroideae</taxon>
        <taxon>Xanthoceras</taxon>
    </lineage>
</organism>
<keyword evidence="3" id="KW-1185">Reference proteome</keyword>
<protein>
    <submittedName>
        <fullName evidence="2">Uncharacterized protein</fullName>
    </submittedName>
</protein>